<evidence type="ECO:0000256" key="2">
    <source>
        <dbReference type="ARBA" id="ARBA00022801"/>
    </source>
</evidence>
<dbReference type="GO" id="GO:0006281">
    <property type="term" value="P:DNA repair"/>
    <property type="evidence" value="ECO:0007669"/>
    <property type="project" value="TreeGrafter"/>
</dbReference>
<dbReference type="EMBL" id="LJZO01000001">
    <property type="protein sequence ID" value="ROW05656.1"/>
    <property type="molecule type" value="Genomic_DNA"/>
</dbReference>
<accession>A0A423WQB7</accession>
<dbReference type="PANTHER" id="PTHR45626:SF22">
    <property type="entry name" value="DNA REPAIR PROTEIN RAD5"/>
    <property type="match status" value="1"/>
</dbReference>
<reference evidence="5 6" key="1">
    <citation type="submission" date="2015-09" db="EMBL/GenBank/DDBJ databases">
        <title>Host preference determinants of Valsa canker pathogens revealed by comparative genomics.</title>
        <authorList>
            <person name="Yin Z."/>
            <person name="Huang L."/>
        </authorList>
    </citation>
    <scope>NUCLEOTIDE SEQUENCE [LARGE SCALE GENOMIC DNA]</scope>
    <source>
        <strain evidence="5 6">YSFL</strain>
    </source>
</reference>
<dbReference type="GO" id="GO:0008094">
    <property type="term" value="F:ATP-dependent activity, acting on DNA"/>
    <property type="evidence" value="ECO:0007669"/>
    <property type="project" value="TreeGrafter"/>
</dbReference>
<dbReference type="GO" id="GO:0005524">
    <property type="term" value="F:ATP binding"/>
    <property type="evidence" value="ECO:0007669"/>
    <property type="project" value="UniProtKB-KW"/>
</dbReference>
<evidence type="ECO:0000313" key="5">
    <source>
        <dbReference type="EMBL" id="ROW05656.1"/>
    </source>
</evidence>
<gene>
    <name evidence="5" type="ORF">VSDG_00671</name>
</gene>
<evidence type="ECO:0000313" key="6">
    <source>
        <dbReference type="Proteomes" id="UP000284375"/>
    </source>
</evidence>
<dbReference type="OrthoDB" id="448448at2759"/>
<dbReference type="PANTHER" id="PTHR45626">
    <property type="entry name" value="TRANSCRIPTION TERMINATION FACTOR 2-RELATED"/>
    <property type="match status" value="1"/>
</dbReference>
<dbReference type="InterPro" id="IPR050628">
    <property type="entry name" value="SNF2_RAD54_helicase_TF"/>
</dbReference>
<dbReference type="InterPro" id="IPR038718">
    <property type="entry name" value="SNF2-like_sf"/>
</dbReference>
<dbReference type="SUPFAM" id="SSF52540">
    <property type="entry name" value="P-loop containing nucleoside triphosphate hydrolases"/>
    <property type="match status" value="1"/>
</dbReference>
<proteinExistence type="predicted"/>
<keyword evidence="6" id="KW-1185">Reference proteome</keyword>
<organism evidence="5 6">
    <name type="scientific">Cytospora chrysosperma</name>
    <name type="common">Cytospora canker fungus</name>
    <name type="synonym">Sphaeria chrysosperma</name>
    <dbReference type="NCBI Taxonomy" id="252740"/>
    <lineage>
        <taxon>Eukaryota</taxon>
        <taxon>Fungi</taxon>
        <taxon>Dikarya</taxon>
        <taxon>Ascomycota</taxon>
        <taxon>Pezizomycotina</taxon>
        <taxon>Sordariomycetes</taxon>
        <taxon>Sordariomycetidae</taxon>
        <taxon>Diaporthales</taxon>
        <taxon>Cytosporaceae</taxon>
        <taxon>Cytospora</taxon>
    </lineage>
</organism>
<comment type="caution">
    <text evidence="5">The sequence shown here is derived from an EMBL/GenBank/DDBJ whole genome shotgun (WGS) entry which is preliminary data.</text>
</comment>
<dbReference type="STRING" id="252740.A0A423WQB7"/>
<dbReference type="Pfam" id="PF00176">
    <property type="entry name" value="SNF2-rel_dom"/>
    <property type="match status" value="1"/>
</dbReference>
<feature type="domain" description="SNF2 N-terminal" evidence="4">
    <location>
        <begin position="2"/>
        <end position="58"/>
    </location>
</feature>
<protein>
    <recommendedName>
        <fullName evidence="4">SNF2 N-terminal domain-containing protein</fullName>
    </recommendedName>
</protein>
<dbReference type="InterPro" id="IPR000330">
    <property type="entry name" value="SNF2_N"/>
</dbReference>
<dbReference type="GO" id="GO:0016787">
    <property type="term" value="F:hydrolase activity"/>
    <property type="evidence" value="ECO:0007669"/>
    <property type="project" value="UniProtKB-KW"/>
</dbReference>
<evidence type="ECO:0000256" key="1">
    <source>
        <dbReference type="ARBA" id="ARBA00022741"/>
    </source>
</evidence>
<dbReference type="AlphaFoldDB" id="A0A423WQB7"/>
<name>A0A423WQB7_CYTCH</name>
<dbReference type="GO" id="GO:0005634">
    <property type="term" value="C:nucleus"/>
    <property type="evidence" value="ECO:0007669"/>
    <property type="project" value="TreeGrafter"/>
</dbReference>
<keyword evidence="1" id="KW-0547">Nucleotide-binding</keyword>
<sequence length="189" mass="21302">MSRAVCDLEATSRWAVTGTPIQNRLDDLATLVKFVRAYPYDDPKRFKADISALWKSGEDEKAAYEVVRERAITRIDEALHSGSEVSKGSAYVNVLQQIEALRLICDMGIHYRSRHEESRSLRDATAEWTAVAQQAFNAQREMGTITCLQCASCLTVTESLLNEGTDAEKLPWFFRCLRFCCGLVDNIIT</sequence>
<dbReference type="InterPro" id="IPR027417">
    <property type="entry name" value="P-loop_NTPase"/>
</dbReference>
<dbReference type="Proteomes" id="UP000284375">
    <property type="component" value="Unassembled WGS sequence"/>
</dbReference>
<dbReference type="Gene3D" id="3.40.50.10810">
    <property type="entry name" value="Tandem AAA-ATPase domain"/>
    <property type="match status" value="1"/>
</dbReference>
<keyword evidence="3" id="KW-0067">ATP-binding</keyword>
<keyword evidence="2" id="KW-0378">Hydrolase</keyword>
<evidence type="ECO:0000256" key="3">
    <source>
        <dbReference type="ARBA" id="ARBA00022840"/>
    </source>
</evidence>
<evidence type="ECO:0000259" key="4">
    <source>
        <dbReference type="Pfam" id="PF00176"/>
    </source>
</evidence>